<protein>
    <submittedName>
        <fullName evidence="9">AzlC family ABC transporter permease</fullName>
    </submittedName>
</protein>
<evidence type="ECO:0000256" key="7">
    <source>
        <dbReference type="ARBA" id="ARBA00023136"/>
    </source>
</evidence>
<evidence type="ECO:0000256" key="4">
    <source>
        <dbReference type="ARBA" id="ARBA00022475"/>
    </source>
</evidence>
<dbReference type="EMBL" id="JACLQD010000001">
    <property type="protein sequence ID" value="MBC2834149.1"/>
    <property type="molecule type" value="Genomic_DNA"/>
</dbReference>
<accession>A0A842I376</accession>
<keyword evidence="5 8" id="KW-0812">Transmembrane</keyword>
<keyword evidence="6 8" id="KW-1133">Transmembrane helix</keyword>
<sequence length="285" mass="29084">MHSRCRRVARRGYEGFIFRLRPAFGNGPSFGCALSGEACPLPCGAARSWRVFRVERSLSQDKSGFASGLVTALPIALGYFPIAFAFGVAATKAGFSGAEAVMLSVVIYAGASQFLALALVASGAPLLVAAFTLVAMNLRHVLYGPALMRAAGADGARRLAWGWAWGLTDEVFGAALGEVARGRRFSEPFMFGIGIGAYAAWVSGTAVGTLAGGGALQDYPAVEAGLGFMLPALFLALLLSILTRAAVPVIGVAGVATVAGTLAVSPTVGILGGMVAGALAGLVRK</sequence>
<evidence type="ECO:0000256" key="1">
    <source>
        <dbReference type="ARBA" id="ARBA00004651"/>
    </source>
</evidence>
<reference evidence="9 10" key="1">
    <citation type="journal article" date="2017" name="Int. J. Syst. Evol. Microbiol.">
        <title>Gemmobacter straminiformis sp. nov., isolated from an artificial fountain.</title>
        <authorList>
            <person name="Kang J.Y."/>
            <person name="Kim M.J."/>
            <person name="Chun J."/>
            <person name="Son K.P."/>
            <person name="Jahng K.Y."/>
        </authorList>
    </citation>
    <scope>NUCLEOTIDE SEQUENCE [LARGE SCALE GENOMIC DNA]</scope>
    <source>
        <strain evidence="9 10">CAM-8</strain>
    </source>
</reference>
<comment type="caution">
    <text evidence="9">The sequence shown here is derived from an EMBL/GenBank/DDBJ whole genome shotgun (WGS) entry which is preliminary data.</text>
</comment>
<name>A0A842I376_9RHOB</name>
<feature type="transmembrane region" description="Helical" evidence="8">
    <location>
        <begin position="101"/>
        <end position="134"/>
    </location>
</feature>
<feature type="transmembrane region" description="Helical" evidence="8">
    <location>
        <begin position="189"/>
        <end position="212"/>
    </location>
</feature>
<evidence type="ECO:0000256" key="8">
    <source>
        <dbReference type="SAM" id="Phobius"/>
    </source>
</evidence>
<keyword evidence="4" id="KW-1003">Cell membrane</keyword>
<keyword evidence="10" id="KW-1185">Reference proteome</keyword>
<dbReference type="Proteomes" id="UP000555411">
    <property type="component" value="Unassembled WGS sequence"/>
</dbReference>
<proteinExistence type="inferred from homology"/>
<evidence type="ECO:0000256" key="2">
    <source>
        <dbReference type="ARBA" id="ARBA00010735"/>
    </source>
</evidence>
<feature type="transmembrane region" description="Helical" evidence="8">
    <location>
        <begin position="224"/>
        <end position="242"/>
    </location>
</feature>
<evidence type="ECO:0000313" key="9">
    <source>
        <dbReference type="EMBL" id="MBC2834149.1"/>
    </source>
</evidence>
<feature type="transmembrane region" description="Helical" evidence="8">
    <location>
        <begin position="249"/>
        <end position="282"/>
    </location>
</feature>
<evidence type="ECO:0000256" key="6">
    <source>
        <dbReference type="ARBA" id="ARBA00022989"/>
    </source>
</evidence>
<organism evidence="9 10">
    <name type="scientific">Paragemmobacter straminiformis</name>
    <dbReference type="NCBI Taxonomy" id="2045119"/>
    <lineage>
        <taxon>Bacteria</taxon>
        <taxon>Pseudomonadati</taxon>
        <taxon>Pseudomonadota</taxon>
        <taxon>Alphaproteobacteria</taxon>
        <taxon>Rhodobacterales</taxon>
        <taxon>Paracoccaceae</taxon>
        <taxon>Paragemmobacter</taxon>
    </lineage>
</organism>
<evidence type="ECO:0000313" key="10">
    <source>
        <dbReference type="Proteomes" id="UP000555411"/>
    </source>
</evidence>
<dbReference type="Pfam" id="PF03591">
    <property type="entry name" value="AzlC"/>
    <property type="match status" value="1"/>
</dbReference>
<dbReference type="PANTHER" id="PTHR34979:SF1">
    <property type="entry name" value="INNER MEMBRANE PROTEIN YGAZ"/>
    <property type="match status" value="1"/>
</dbReference>
<keyword evidence="7 8" id="KW-0472">Membrane</keyword>
<keyword evidence="3" id="KW-0813">Transport</keyword>
<evidence type="ECO:0000256" key="3">
    <source>
        <dbReference type="ARBA" id="ARBA00022448"/>
    </source>
</evidence>
<evidence type="ECO:0000256" key="5">
    <source>
        <dbReference type="ARBA" id="ARBA00022692"/>
    </source>
</evidence>
<dbReference type="PANTHER" id="PTHR34979">
    <property type="entry name" value="INNER MEMBRANE PROTEIN YGAZ"/>
    <property type="match status" value="1"/>
</dbReference>
<comment type="similarity">
    <text evidence="2">Belongs to the AzlC family.</text>
</comment>
<dbReference type="AlphaFoldDB" id="A0A842I376"/>
<gene>
    <name evidence="9" type="ORF">H7F16_01435</name>
</gene>
<dbReference type="GO" id="GO:0005886">
    <property type="term" value="C:plasma membrane"/>
    <property type="evidence" value="ECO:0007669"/>
    <property type="project" value="UniProtKB-SubCell"/>
</dbReference>
<feature type="transmembrane region" description="Helical" evidence="8">
    <location>
        <begin position="65"/>
        <end position="89"/>
    </location>
</feature>
<dbReference type="InterPro" id="IPR011606">
    <property type="entry name" value="Brnchd-chn_aa_trnsp_permease"/>
</dbReference>
<dbReference type="GO" id="GO:1903785">
    <property type="term" value="P:L-valine transmembrane transport"/>
    <property type="evidence" value="ECO:0007669"/>
    <property type="project" value="TreeGrafter"/>
</dbReference>
<comment type="subcellular location">
    <subcellularLocation>
        <location evidence="1">Cell membrane</location>
        <topology evidence="1">Multi-pass membrane protein</topology>
    </subcellularLocation>
</comment>